<feature type="chain" id="PRO_5003011518" description="Lipoprotein" evidence="1">
    <location>
        <begin position="20"/>
        <end position="131"/>
    </location>
</feature>
<evidence type="ECO:0008006" key="4">
    <source>
        <dbReference type="Google" id="ProtNLM"/>
    </source>
</evidence>
<dbReference type="EMBL" id="CP001804">
    <property type="protein sequence ID" value="ACY19146.1"/>
    <property type="molecule type" value="Genomic_DNA"/>
</dbReference>
<sequence>MRRNIITLLLFVCALLSCGTDDYYTHSIEWTCLASSCERTEALSSFDRAWFGQRQINLHSEQDPSVIFITTRVTSDSLPDGCVYLYGLELFGHVLEPLILCRAGAGFDTEVSIPNVNPSTNSDWHIEFQPL</sequence>
<dbReference type="HOGENOM" id="CLU_156493_0_0_7"/>
<feature type="signal peptide" evidence="1">
    <location>
        <begin position="1"/>
        <end position="19"/>
    </location>
</feature>
<proteinExistence type="predicted"/>
<dbReference type="RefSeq" id="WP_012831738.1">
    <property type="nucleotide sequence ID" value="NC_013440.1"/>
</dbReference>
<evidence type="ECO:0000313" key="2">
    <source>
        <dbReference type="EMBL" id="ACY19146.1"/>
    </source>
</evidence>
<dbReference type="AlphaFoldDB" id="D0LT10"/>
<organism evidence="2 3">
    <name type="scientific">Haliangium ochraceum (strain DSM 14365 / JCM 11303 / SMP-2)</name>
    <dbReference type="NCBI Taxonomy" id="502025"/>
    <lineage>
        <taxon>Bacteria</taxon>
        <taxon>Pseudomonadati</taxon>
        <taxon>Myxococcota</taxon>
        <taxon>Polyangia</taxon>
        <taxon>Haliangiales</taxon>
        <taxon>Kofleriaceae</taxon>
        <taxon>Haliangium</taxon>
    </lineage>
</organism>
<reference evidence="2 3" key="1">
    <citation type="journal article" date="2010" name="Stand. Genomic Sci.">
        <title>Complete genome sequence of Haliangium ochraceum type strain (SMP-2).</title>
        <authorList>
            <consortium name="US DOE Joint Genome Institute (JGI-PGF)"/>
            <person name="Ivanova N."/>
            <person name="Daum C."/>
            <person name="Lang E."/>
            <person name="Abt B."/>
            <person name="Kopitz M."/>
            <person name="Saunders E."/>
            <person name="Lapidus A."/>
            <person name="Lucas S."/>
            <person name="Glavina Del Rio T."/>
            <person name="Nolan M."/>
            <person name="Tice H."/>
            <person name="Copeland A."/>
            <person name="Cheng J.F."/>
            <person name="Chen F."/>
            <person name="Bruce D."/>
            <person name="Goodwin L."/>
            <person name="Pitluck S."/>
            <person name="Mavromatis K."/>
            <person name="Pati A."/>
            <person name="Mikhailova N."/>
            <person name="Chen A."/>
            <person name="Palaniappan K."/>
            <person name="Land M."/>
            <person name="Hauser L."/>
            <person name="Chang Y.J."/>
            <person name="Jeffries C.D."/>
            <person name="Detter J.C."/>
            <person name="Brettin T."/>
            <person name="Rohde M."/>
            <person name="Goker M."/>
            <person name="Bristow J."/>
            <person name="Markowitz V."/>
            <person name="Eisen J.A."/>
            <person name="Hugenholtz P."/>
            <person name="Kyrpides N.C."/>
            <person name="Klenk H.P."/>
        </authorList>
    </citation>
    <scope>NUCLEOTIDE SEQUENCE [LARGE SCALE GENOMIC DNA]</scope>
    <source>
        <strain evidence="3">DSM 14365 / CIP 107738 / JCM 11303 / AJ 13395 / SMP-2</strain>
    </source>
</reference>
<evidence type="ECO:0000256" key="1">
    <source>
        <dbReference type="SAM" id="SignalP"/>
    </source>
</evidence>
<evidence type="ECO:0000313" key="3">
    <source>
        <dbReference type="Proteomes" id="UP000001880"/>
    </source>
</evidence>
<name>D0LT10_HALO1</name>
<gene>
    <name evidence="2" type="ordered locus">Hoch_6680</name>
</gene>
<dbReference type="PROSITE" id="PS51257">
    <property type="entry name" value="PROKAR_LIPOPROTEIN"/>
    <property type="match status" value="1"/>
</dbReference>
<dbReference type="KEGG" id="hoh:Hoch_6680"/>
<dbReference type="STRING" id="502025.Hoch_6680"/>
<accession>D0LT10</accession>
<dbReference type="Proteomes" id="UP000001880">
    <property type="component" value="Chromosome"/>
</dbReference>
<keyword evidence="3" id="KW-1185">Reference proteome</keyword>
<keyword evidence="1" id="KW-0732">Signal</keyword>
<protein>
    <recommendedName>
        <fullName evidence="4">Lipoprotein</fullName>
    </recommendedName>
</protein>